<sequence length="146" mass="16741">MDVPLESVNVRYKEEDGTVLFESYVPPSRDAVHLPTYVLYLLIAVFIVLGVLYAIIGHLITDLIHDFADWLFGEQPEEVVVNYCEAKDKFMADWCPETSPELEAMARAEENKIIDRDFIKAPAIWIILKEPRGSRSGPRVVFEQRT</sequence>
<keyword evidence="1" id="KW-0472">Membrane</keyword>
<evidence type="ECO:0000313" key="2">
    <source>
        <dbReference type="EMBL" id="CAJ1072088.1"/>
    </source>
</evidence>
<keyword evidence="1" id="KW-0812">Transmembrane</keyword>
<dbReference type="EMBL" id="OY660877">
    <property type="protein sequence ID" value="CAJ1072088.1"/>
    <property type="molecule type" value="Genomic_DNA"/>
</dbReference>
<evidence type="ECO:0000313" key="3">
    <source>
        <dbReference type="Proteomes" id="UP001178508"/>
    </source>
</evidence>
<name>A0AAV1GFA0_XYRNO</name>
<dbReference type="Proteomes" id="UP001178508">
    <property type="component" value="Chromosome 14"/>
</dbReference>
<evidence type="ECO:0000256" key="1">
    <source>
        <dbReference type="SAM" id="Phobius"/>
    </source>
</evidence>
<proteinExistence type="predicted"/>
<feature type="transmembrane region" description="Helical" evidence="1">
    <location>
        <begin position="37"/>
        <end position="56"/>
    </location>
</feature>
<keyword evidence="3" id="KW-1185">Reference proteome</keyword>
<gene>
    <name evidence="2" type="ORF">XNOV1_A043328</name>
</gene>
<dbReference type="AlphaFoldDB" id="A0AAV1GFA0"/>
<protein>
    <submittedName>
        <fullName evidence="2">Uncharacterized protein</fullName>
    </submittedName>
</protein>
<organism evidence="2 3">
    <name type="scientific">Xyrichtys novacula</name>
    <name type="common">Pearly razorfish</name>
    <name type="synonym">Hemipteronotus novacula</name>
    <dbReference type="NCBI Taxonomy" id="13765"/>
    <lineage>
        <taxon>Eukaryota</taxon>
        <taxon>Metazoa</taxon>
        <taxon>Chordata</taxon>
        <taxon>Craniata</taxon>
        <taxon>Vertebrata</taxon>
        <taxon>Euteleostomi</taxon>
        <taxon>Actinopterygii</taxon>
        <taxon>Neopterygii</taxon>
        <taxon>Teleostei</taxon>
        <taxon>Neoteleostei</taxon>
        <taxon>Acanthomorphata</taxon>
        <taxon>Eupercaria</taxon>
        <taxon>Labriformes</taxon>
        <taxon>Labridae</taxon>
        <taxon>Xyrichtys</taxon>
    </lineage>
</organism>
<keyword evidence="1" id="KW-1133">Transmembrane helix</keyword>
<reference evidence="2" key="1">
    <citation type="submission" date="2023-08" db="EMBL/GenBank/DDBJ databases">
        <authorList>
            <person name="Alioto T."/>
            <person name="Alioto T."/>
            <person name="Gomez Garrido J."/>
        </authorList>
    </citation>
    <scope>NUCLEOTIDE SEQUENCE</scope>
</reference>
<accession>A0AAV1GFA0</accession>